<keyword evidence="1" id="KW-1133">Transmembrane helix</keyword>
<protein>
    <submittedName>
        <fullName evidence="2">Uncharacterized protein</fullName>
    </submittedName>
</protein>
<keyword evidence="3" id="KW-1185">Reference proteome</keyword>
<name>A0A8S1XUU3_PAROT</name>
<evidence type="ECO:0000256" key="1">
    <source>
        <dbReference type="SAM" id="Phobius"/>
    </source>
</evidence>
<organism evidence="2 3">
    <name type="scientific">Paramecium octaurelia</name>
    <dbReference type="NCBI Taxonomy" id="43137"/>
    <lineage>
        <taxon>Eukaryota</taxon>
        <taxon>Sar</taxon>
        <taxon>Alveolata</taxon>
        <taxon>Ciliophora</taxon>
        <taxon>Intramacronucleata</taxon>
        <taxon>Oligohymenophorea</taxon>
        <taxon>Peniculida</taxon>
        <taxon>Parameciidae</taxon>
        <taxon>Paramecium</taxon>
    </lineage>
</organism>
<dbReference type="AlphaFoldDB" id="A0A8S1XUU3"/>
<dbReference type="EMBL" id="CAJJDP010000136">
    <property type="protein sequence ID" value="CAD8205201.1"/>
    <property type="molecule type" value="Genomic_DNA"/>
</dbReference>
<keyword evidence="1" id="KW-0472">Membrane</keyword>
<evidence type="ECO:0000313" key="3">
    <source>
        <dbReference type="Proteomes" id="UP000683925"/>
    </source>
</evidence>
<evidence type="ECO:0000313" key="2">
    <source>
        <dbReference type="EMBL" id="CAD8205201.1"/>
    </source>
</evidence>
<proteinExistence type="predicted"/>
<reference evidence="2" key="1">
    <citation type="submission" date="2021-01" db="EMBL/GenBank/DDBJ databases">
        <authorList>
            <consortium name="Genoscope - CEA"/>
            <person name="William W."/>
        </authorList>
    </citation>
    <scope>NUCLEOTIDE SEQUENCE</scope>
</reference>
<comment type="caution">
    <text evidence="2">The sequence shown here is derived from an EMBL/GenBank/DDBJ whole genome shotgun (WGS) entry which is preliminary data.</text>
</comment>
<sequence length="165" mass="19555">MVSHKISSLNIYLLALVQLVCLFCCLVIQLSVWRSWIRCNANLIQNTQIQIFHKMSQSIWIFRNITIIPILDKLKILDIIEVVIGYECMPKFGKLLFYNINTDLITNLSGLISQVGMAVVLFILSKMYLWLCFKNKYHRIRACIQNYKSRIFHNRLLLWYINLMH</sequence>
<feature type="transmembrane region" description="Helical" evidence="1">
    <location>
        <begin position="111"/>
        <end position="131"/>
    </location>
</feature>
<keyword evidence="1" id="KW-0812">Transmembrane</keyword>
<accession>A0A8S1XUU3</accession>
<feature type="transmembrane region" description="Helical" evidence="1">
    <location>
        <begin position="12"/>
        <end position="33"/>
    </location>
</feature>
<dbReference type="Proteomes" id="UP000683925">
    <property type="component" value="Unassembled WGS sequence"/>
</dbReference>
<gene>
    <name evidence="2" type="ORF">POCTA_138.1.T1350007</name>
</gene>